<feature type="transmembrane region" description="Helical" evidence="7">
    <location>
        <begin position="228"/>
        <end position="248"/>
    </location>
</feature>
<evidence type="ECO:0000256" key="4">
    <source>
        <dbReference type="ARBA" id="ARBA00022640"/>
    </source>
</evidence>
<reference evidence="9 10" key="1">
    <citation type="submission" date="2021-02" db="EMBL/GenBank/DDBJ databases">
        <title>Plant Genome Project.</title>
        <authorList>
            <person name="Zhang R.-G."/>
        </authorList>
    </citation>
    <scope>NUCLEOTIDE SEQUENCE [LARGE SCALE GENOMIC DNA]</scope>
    <source>
        <tissue evidence="9">Leaves</tissue>
    </source>
</reference>
<keyword evidence="7" id="KW-1133">Transmembrane helix</keyword>
<evidence type="ECO:0000256" key="3">
    <source>
        <dbReference type="ARBA" id="ARBA00009361"/>
    </source>
</evidence>
<dbReference type="Proteomes" id="UP000827721">
    <property type="component" value="Unassembled WGS sequence"/>
</dbReference>
<keyword evidence="8" id="KW-0732">Signal</keyword>
<keyword evidence="7" id="KW-0812">Transmembrane</keyword>
<evidence type="ECO:0000313" key="10">
    <source>
        <dbReference type="Proteomes" id="UP000827721"/>
    </source>
</evidence>
<evidence type="ECO:0000256" key="1">
    <source>
        <dbReference type="ARBA" id="ARBA00002329"/>
    </source>
</evidence>
<keyword evidence="7" id="KW-0472">Membrane</keyword>
<keyword evidence="10" id="KW-1185">Reference proteome</keyword>
<comment type="function">
    <text evidence="1">Probable ATPase of unknown function. Its presence in a non-photosynthetic plant (Epifagus virginiana) and experiments in tobacco indicate that it has an essential function which is probably not related to photosynthesis.</text>
</comment>
<comment type="caution">
    <text evidence="9">The sequence shown here is derived from an EMBL/GenBank/DDBJ whole genome shotgun (WGS) entry which is preliminary data.</text>
</comment>
<sequence>MKKLTRLLYLLSCSAGSVAQDLWSLPGPDEKNGITSSGLVENDSDLVHGLLEVEGVLVGSSRTEKDCSRFDKDRVTLLLRPETRNPLDMMRNGSCSIVDQRFIYEKYESEFEEGEGVLDPQQIEEDLFNHIVWALRKWRPWGFLFDCIEKPNSLGFPYRAGSFRGKGIIYDEKDELQENDSEFLQSRTMQYQTRDRSSKEQGFFISDLSFVFRRVSFPTPPSTKGKRMLIWISLLLLCYVLPLSFVVFSGSGRHPLVLFLTGKHVTSLRQASLRYPPEASIFQSPKATRRVLVAALAAIDDLVKPISRGKEFYIRVSNQSFILGSEMDMDRKGCTLEKVASPVLVRVREGPDCLFCLALIIGLPSLLSFISFRGLPDYATASYEKGISRPMWEYHDIPFGIEKAARYKFRSYGVKSGIRWKMNLRCGNLLHELKGGTKAEYREFKEKDLKSLDAQFYSPAHPLLQG</sequence>
<protein>
    <submittedName>
        <fullName evidence="9">Uncharacterized protein</fullName>
    </submittedName>
</protein>
<evidence type="ECO:0000256" key="7">
    <source>
        <dbReference type="SAM" id="Phobius"/>
    </source>
</evidence>
<keyword evidence="4" id="KW-0934">Plastid</keyword>
<keyword evidence="6" id="KW-0067">ATP-binding</keyword>
<dbReference type="PANTHER" id="PTHR33078:SF100">
    <property type="entry name" value="PROTEIN YCF2"/>
    <property type="match status" value="1"/>
</dbReference>
<dbReference type="EMBL" id="JAFEMO010000012">
    <property type="protein sequence ID" value="KAH7554428.1"/>
    <property type="molecule type" value="Genomic_DNA"/>
</dbReference>
<comment type="subcellular location">
    <subcellularLocation>
        <location evidence="2">Plastid</location>
    </subcellularLocation>
</comment>
<name>A0ABQ8HD53_9ROSI</name>
<evidence type="ECO:0000256" key="8">
    <source>
        <dbReference type="SAM" id="SignalP"/>
    </source>
</evidence>
<evidence type="ECO:0000313" key="9">
    <source>
        <dbReference type="EMBL" id="KAH7554428.1"/>
    </source>
</evidence>
<gene>
    <name evidence="9" type="ORF">JRO89_XS12G0205700</name>
</gene>
<feature type="chain" id="PRO_5045199506" evidence="8">
    <location>
        <begin position="20"/>
        <end position="466"/>
    </location>
</feature>
<dbReference type="PANTHER" id="PTHR33078">
    <property type="entry name" value="PROTEIN YCF2-RELATED"/>
    <property type="match status" value="1"/>
</dbReference>
<evidence type="ECO:0000256" key="5">
    <source>
        <dbReference type="ARBA" id="ARBA00022741"/>
    </source>
</evidence>
<organism evidence="9 10">
    <name type="scientific">Xanthoceras sorbifolium</name>
    <dbReference type="NCBI Taxonomy" id="99658"/>
    <lineage>
        <taxon>Eukaryota</taxon>
        <taxon>Viridiplantae</taxon>
        <taxon>Streptophyta</taxon>
        <taxon>Embryophyta</taxon>
        <taxon>Tracheophyta</taxon>
        <taxon>Spermatophyta</taxon>
        <taxon>Magnoliopsida</taxon>
        <taxon>eudicotyledons</taxon>
        <taxon>Gunneridae</taxon>
        <taxon>Pentapetalae</taxon>
        <taxon>rosids</taxon>
        <taxon>malvids</taxon>
        <taxon>Sapindales</taxon>
        <taxon>Sapindaceae</taxon>
        <taxon>Xanthoceroideae</taxon>
        <taxon>Xanthoceras</taxon>
    </lineage>
</organism>
<feature type="signal peptide" evidence="8">
    <location>
        <begin position="1"/>
        <end position="19"/>
    </location>
</feature>
<keyword evidence="5" id="KW-0547">Nucleotide-binding</keyword>
<comment type="similarity">
    <text evidence="3">Belongs to the Ycf2 family.</text>
</comment>
<accession>A0ABQ8HD53</accession>
<evidence type="ECO:0000256" key="6">
    <source>
        <dbReference type="ARBA" id="ARBA00022840"/>
    </source>
</evidence>
<proteinExistence type="inferred from homology"/>
<evidence type="ECO:0000256" key="2">
    <source>
        <dbReference type="ARBA" id="ARBA00004474"/>
    </source>
</evidence>